<evidence type="ECO:0000259" key="3">
    <source>
        <dbReference type="SMART" id="SM00829"/>
    </source>
</evidence>
<evidence type="ECO:0000256" key="2">
    <source>
        <dbReference type="ARBA" id="ARBA00023002"/>
    </source>
</evidence>
<feature type="domain" description="Enoyl reductase (ER)" evidence="3">
    <location>
        <begin position="16"/>
        <end position="326"/>
    </location>
</feature>
<dbReference type="InterPro" id="IPR013149">
    <property type="entry name" value="ADH-like_C"/>
</dbReference>
<name>A0A3P5WZ44_9RHOB</name>
<evidence type="ECO:0000313" key="5">
    <source>
        <dbReference type="Proteomes" id="UP000277498"/>
    </source>
</evidence>
<dbReference type="GO" id="GO:0070402">
    <property type="term" value="F:NADPH binding"/>
    <property type="evidence" value="ECO:0007669"/>
    <property type="project" value="TreeGrafter"/>
</dbReference>
<evidence type="ECO:0000313" key="4">
    <source>
        <dbReference type="EMBL" id="VDC21267.1"/>
    </source>
</evidence>
<organism evidence="4 5">
    <name type="scientific">Pseudogemmobacter humi</name>
    <dbReference type="NCBI Taxonomy" id="2483812"/>
    <lineage>
        <taxon>Bacteria</taxon>
        <taxon>Pseudomonadati</taxon>
        <taxon>Pseudomonadota</taxon>
        <taxon>Alphaproteobacteria</taxon>
        <taxon>Rhodobacterales</taxon>
        <taxon>Paracoccaceae</taxon>
        <taxon>Pseudogemmobacter</taxon>
    </lineage>
</organism>
<keyword evidence="2 4" id="KW-0560">Oxidoreductase</keyword>
<keyword evidence="5" id="KW-1185">Reference proteome</keyword>
<proteinExistence type="predicted"/>
<dbReference type="SMART" id="SM00829">
    <property type="entry name" value="PKS_ER"/>
    <property type="match status" value="1"/>
</dbReference>
<dbReference type="Pfam" id="PF00107">
    <property type="entry name" value="ADH_zinc_N"/>
    <property type="match status" value="1"/>
</dbReference>
<dbReference type="SUPFAM" id="SSF51735">
    <property type="entry name" value="NAD(P)-binding Rossmann-fold domains"/>
    <property type="match status" value="1"/>
</dbReference>
<dbReference type="PANTHER" id="PTHR48106">
    <property type="entry name" value="QUINONE OXIDOREDUCTASE PIG3-RELATED"/>
    <property type="match status" value="1"/>
</dbReference>
<dbReference type="RefSeq" id="WP_124085042.1">
    <property type="nucleotide sequence ID" value="NZ_UXAW01000034.1"/>
</dbReference>
<dbReference type="OrthoDB" id="9780520at2"/>
<dbReference type="Gene3D" id="3.40.50.720">
    <property type="entry name" value="NAD(P)-binding Rossmann-like Domain"/>
    <property type="match status" value="1"/>
</dbReference>
<dbReference type="InterPro" id="IPR013154">
    <property type="entry name" value="ADH-like_N"/>
</dbReference>
<reference evidence="4 5" key="1">
    <citation type="submission" date="2018-11" db="EMBL/GenBank/DDBJ databases">
        <authorList>
            <person name="Criscuolo A."/>
        </authorList>
    </citation>
    <scope>NUCLEOTIDE SEQUENCE [LARGE SCALE GENOMIC DNA]</scope>
    <source>
        <strain evidence="4">ACIP111625</strain>
    </source>
</reference>
<dbReference type="GO" id="GO:0003960">
    <property type="term" value="F:quinone reductase (NADPH) activity"/>
    <property type="evidence" value="ECO:0007669"/>
    <property type="project" value="UniProtKB-EC"/>
</dbReference>
<gene>
    <name evidence="4" type="primary">qorA</name>
    <name evidence="4" type="ORF">XINFAN_00605</name>
</gene>
<dbReference type="InterPro" id="IPR014189">
    <property type="entry name" value="Quinone_OxRdtase_PIG3"/>
</dbReference>
<protein>
    <submittedName>
        <fullName evidence="4">Quinone oxidoreductase 1</fullName>
        <ecNumber evidence="4">1.6.5.5</ecNumber>
    </submittedName>
</protein>
<dbReference type="PANTHER" id="PTHR48106:SF8">
    <property type="entry name" value="OS02G0805600 PROTEIN"/>
    <property type="match status" value="1"/>
</dbReference>
<dbReference type="EMBL" id="UXAW01000034">
    <property type="protein sequence ID" value="VDC21267.1"/>
    <property type="molecule type" value="Genomic_DNA"/>
</dbReference>
<dbReference type="InterPro" id="IPR036291">
    <property type="entry name" value="NAD(P)-bd_dom_sf"/>
</dbReference>
<dbReference type="InterPro" id="IPR020843">
    <property type="entry name" value="ER"/>
</dbReference>
<dbReference type="SUPFAM" id="SSF50129">
    <property type="entry name" value="GroES-like"/>
    <property type="match status" value="1"/>
</dbReference>
<keyword evidence="1" id="KW-0521">NADP</keyword>
<dbReference type="NCBIfam" id="TIGR02824">
    <property type="entry name" value="quinone_pig3"/>
    <property type="match status" value="1"/>
</dbReference>
<evidence type="ECO:0000256" key="1">
    <source>
        <dbReference type="ARBA" id="ARBA00022857"/>
    </source>
</evidence>
<accession>A0A3P5WZ44</accession>
<dbReference type="AlphaFoldDB" id="A0A3P5WZ44"/>
<dbReference type="Gene3D" id="3.90.180.10">
    <property type="entry name" value="Medium-chain alcohol dehydrogenases, catalytic domain"/>
    <property type="match status" value="1"/>
</dbReference>
<sequence>MTLSDTMMAIEIVAPGGPDVLQPCSLPVPVPCHGQIVIRVAYAGVNRPDALQRAGAYAPPADASPLPGLECSGTVVETGPGVTRWKIGDKVCALLPGGGYAEYAVCHETHALPVPKGMSMKMAACLPETCFTVWSNIVMRGGLKAGEKFLVHGGTSGIGTTAIQIARALGARVFATAGTDEKARVCEDLGAEAAFNYRTQDFVTEMRKLGGADLILDMVGGSYIPRNIKALADEGRIVQIAFLQGAKAEVNFAEVMMRRLTITGSTLRPQSEIAKARIGAEVEREVWPMIARGALKVVLDSEFPLRDAPKAHERIEAPGHIGKIVMKVEQG</sequence>
<dbReference type="Proteomes" id="UP000277498">
    <property type="component" value="Unassembled WGS sequence"/>
</dbReference>
<dbReference type="CDD" id="cd05276">
    <property type="entry name" value="p53_inducible_oxidoreductase"/>
    <property type="match status" value="1"/>
</dbReference>
<dbReference type="EC" id="1.6.5.5" evidence="4"/>
<dbReference type="InterPro" id="IPR011032">
    <property type="entry name" value="GroES-like_sf"/>
</dbReference>
<dbReference type="Pfam" id="PF08240">
    <property type="entry name" value="ADH_N"/>
    <property type="match status" value="1"/>
</dbReference>